<evidence type="ECO:0000256" key="1">
    <source>
        <dbReference type="ARBA" id="ARBA00022801"/>
    </source>
</evidence>
<evidence type="ECO:0000256" key="5">
    <source>
        <dbReference type="PIRSR" id="PIRSR000915-3"/>
    </source>
</evidence>
<dbReference type="PIRSF" id="PIRSF000915">
    <property type="entry name" value="PGP-type_phosphatase"/>
    <property type="match status" value="1"/>
</dbReference>
<dbReference type="Proteomes" id="UP000494163">
    <property type="component" value="Chromosome 3L"/>
</dbReference>
<dbReference type="OMA" id="VTNNSSM"/>
<organism evidence="6 7">
    <name type="scientific">Drosophila busckii</name>
    <name type="common">Fruit fly</name>
    <dbReference type="NCBI Taxonomy" id="30019"/>
    <lineage>
        <taxon>Eukaryota</taxon>
        <taxon>Metazoa</taxon>
        <taxon>Ecdysozoa</taxon>
        <taxon>Arthropoda</taxon>
        <taxon>Hexapoda</taxon>
        <taxon>Insecta</taxon>
        <taxon>Pterygota</taxon>
        <taxon>Neoptera</taxon>
        <taxon>Endopterygota</taxon>
        <taxon>Diptera</taxon>
        <taxon>Brachycera</taxon>
        <taxon>Muscomorpha</taxon>
        <taxon>Ephydroidea</taxon>
        <taxon>Drosophilidae</taxon>
        <taxon>Drosophila</taxon>
    </lineage>
</organism>
<evidence type="ECO:0000256" key="2">
    <source>
        <dbReference type="PIRNR" id="PIRNR000915"/>
    </source>
</evidence>
<gene>
    <name evidence="6" type="ORF">Dbus_chr3Lg173</name>
</gene>
<dbReference type="Pfam" id="PF13344">
    <property type="entry name" value="Hydrolase_6"/>
    <property type="match status" value="1"/>
</dbReference>
<comment type="cofactor">
    <cofactor evidence="5">
        <name>Mg(2+)</name>
        <dbReference type="ChEBI" id="CHEBI:18420"/>
    </cofactor>
    <text evidence="5">Divalent metal ions. Mg(2+) is the most effective.</text>
</comment>
<dbReference type="InterPro" id="IPR006349">
    <property type="entry name" value="PGP_euk"/>
</dbReference>
<sequence length="311" mass="34007">MVNAFKQTFTNLTKLPATQVQQWIKSFETIICDADGVLWHFDKAIPGAAETFNQLQSSGRRCFVVTNNSGVTSDDLVKKANGFGIKLPEENMLTSARAIASYLSSNKFQKKVYFIGEEGIGKELDKVGIKSFAVRGEMGGQAMHDFAKELQLDPEVGAIVVGKDDCFTVPAIIRASSYLQDPKVLFLGTCLDAAYPIGNKRVMVGAAAMIAAVKAISGRRPLILGKPNPWMVKEQRTSGLIKPEKTLMIGDTVYTDMLFAHNNGFQSLFVGTGVSSVKDVEQLRHSGNKKHLTMVPDTYLPTLGHLKEFLA</sequence>
<dbReference type="EMBL" id="CP012525">
    <property type="protein sequence ID" value="ALC43007.1"/>
    <property type="molecule type" value="Genomic_DNA"/>
</dbReference>
<dbReference type="NCBIfam" id="TIGR01452">
    <property type="entry name" value="PGP_euk"/>
    <property type="match status" value="1"/>
</dbReference>
<keyword evidence="7" id="KW-1185">Reference proteome</keyword>
<dbReference type="GO" id="GO:0005737">
    <property type="term" value="C:cytoplasm"/>
    <property type="evidence" value="ECO:0007669"/>
    <property type="project" value="TreeGrafter"/>
</dbReference>
<dbReference type="InterPro" id="IPR006357">
    <property type="entry name" value="HAD-SF_hydro_IIA"/>
</dbReference>
<keyword evidence="5" id="KW-0460">Magnesium</keyword>
<dbReference type="InterPro" id="IPR023214">
    <property type="entry name" value="HAD_sf"/>
</dbReference>
<feature type="active site" description="Nucleophile" evidence="3">
    <location>
        <position position="33"/>
    </location>
</feature>
<dbReference type="GO" id="GO:0016791">
    <property type="term" value="F:phosphatase activity"/>
    <property type="evidence" value="ECO:0007669"/>
    <property type="project" value="InterPro"/>
</dbReference>
<dbReference type="STRING" id="30019.A0A0M4EY33"/>
<dbReference type="Pfam" id="PF13242">
    <property type="entry name" value="Hydrolase_like"/>
    <property type="match status" value="1"/>
</dbReference>
<dbReference type="SMR" id="A0A0M4EY33"/>
<feature type="binding site" evidence="5">
    <location>
        <position position="35"/>
    </location>
    <ligand>
        <name>Mg(2+)</name>
        <dbReference type="ChEBI" id="CHEBI:18420"/>
    </ligand>
</feature>
<protein>
    <submittedName>
        <fullName evidence="6">CG11291</fullName>
    </submittedName>
</protein>
<dbReference type="SUPFAM" id="SSF56784">
    <property type="entry name" value="HAD-like"/>
    <property type="match status" value="1"/>
</dbReference>
<reference evidence="6 7" key="1">
    <citation type="submission" date="2015-08" db="EMBL/GenBank/DDBJ databases">
        <title>Ancestral chromatin configuration constrains chromatin evolution on differentiating sex chromosomes in Drosophila.</title>
        <authorList>
            <person name="Zhou Q."/>
            <person name="Bachtrog D."/>
        </authorList>
    </citation>
    <scope>NUCLEOTIDE SEQUENCE [LARGE SCALE GENOMIC DNA]</scope>
    <source>
        <tissue evidence="6">Whole larvae</tissue>
    </source>
</reference>
<name>A0A0M4EY33_DROBS</name>
<feature type="binding site" evidence="5">
    <location>
        <position position="33"/>
    </location>
    <ligand>
        <name>Mg(2+)</name>
        <dbReference type="ChEBI" id="CHEBI:18420"/>
    </ligand>
</feature>
<comment type="similarity">
    <text evidence="2">Belongs to the HAD-like hydrolase superfamily.</text>
</comment>
<evidence type="ECO:0000256" key="4">
    <source>
        <dbReference type="PIRSR" id="PIRSR000915-2"/>
    </source>
</evidence>
<dbReference type="NCBIfam" id="TIGR01460">
    <property type="entry name" value="HAD-SF-IIA"/>
    <property type="match status" value="1"/>
</dbReference>
<proteinExistence type="inferred from homology"/>
<accession>A0A0M4EY33</accession>
<dbReference type="PANTHER" id="PTHR19288:SF93">
    <property type="entry name" value="FI11325P-RELATED"/>
    <property type="match status" value="1"/>
</dbReference>
<dbReference type="AlphaFoldDB" id="A0A0M4EY33"/>
<evidence type="ECO:0000256" key="3">
    <source>
        <dbReference type="PIRSR" id="PIRSR000915-1"/>
    </source>
</evidence>
<keyword evidence="1 2" id="KW-0378">Hydrolase</keyword>
<feature type="active site" description="Proton donor" evidence="3">
    <location>
        <position position="35"/>
    </location>
</feature>
<dbReference type="Gene3D" id="3.40.50.1000">
    <property type="entry name" value="HAD superfamily/HAD-like"/>
    <property type="match status" value="2"/>
</dbReference>
<dbReference type="OrthoDB" id="413953at2759"/>
<dbReference type="InterPro" id="IPR036412">
    <property type="entry name" value="HAD-like_sf"/>
</dbReference>
<evidence type="ECO:0000313" key="6">
    <source>
        <dbReference type="EMBL" id="ALC43007.1"/>
    </source>
</evidence>
<feature type="binding site" evidence="5">
    <location>
        <position position="251"/>
    </location>
    <ligand>
        <name>Mg(2+)</name>
        <dbReference type="ChEBI" id="CHEBI:18420"/>
    </ligand>
</feature>
<feature type="binding site" evidence="4">
    <location>
        <position position="226"/>
    </location>
    <ligand>
        <name>substrate</name>
    </ligand>
</feature>
<keyword evidence="5" id="KW-0479">Metal-binding</keyword>
<dbReference type="PANTHER" id="PTHR19288">
    <property type="entry name" value="4-NITROPHENYLPHOSPHATASE-RELATED"/>
    <property type="match status" value="1"/>
</dbReference>
<evidence type="ECO:0000313" key="7">
    <source>
        <dbReference type="Proteomes" id="UP000494163"/>
    </source>
</evidence>
<dbReference type="GO" id="GO:0046872">
    <property type="term" value="F:metal ion binding"/>
    <property type="evidence" value="ECO:0007669"/>
    <property type="project" value="UniProtKB-KW"/>
</dbReference>